<accession>G0QVF0</accession>
<dbReference type="eggNOG" id="KOG3823">
    <property type="taxonomic scope" value="Eukaryota"/>
</dbReference>
<protein>
    <submittedName>
        <fullName evidence="3">Lalv9 family protein, putative</fullName>
    </submittedName>
</protein>
<dbReference type="Proteomes" id="UP000008983">
    <property type="component" value="Unassembled WGS sequence"/>
</dbReference>
<dbReference type="InParanoid" id="G0QVF0"/>
<dbReference type="RefSeq" id="XP_004032394.1">
    <property type="nucleotide sequence ID" value="XM_004032346.1"/>
</dbReference>
<comment type="similarity">
    <text evidence="1">Belongs to the AVL9 family.</text>
</comment>
<dbReference type="GeneID" id="14906919"/>
<name>G0QVF0_ICHMU</name>
<dbReference type="EMBL" id="GL983941">
    <property type="protein sequence ID" value="EGR30807.1"/>
    <property type="molecule type" value="Genomic_DNA"/>
</dbReference>
<dbReference type="PANTHER" id="PTHR31017:SF1">
    <property type="entry name" value="LATE SECRETORY PATHWAY PROTEIN AVL9 HOMOLOG"/>
    <property type="match status" value="1"/>
</dbReference>
<dbReference type="PROSITE" id="PS50211">
    <property type="entry name" value="DENN"/>
    <property type="match status" value="1"/>
</dbReference>
<sequence length="499" mass="59203">MHQIDEKIQLNIPDDQITQFQKFLQNADLPQQDYQKLQNSIYYLTYEKPYSSHQINNVEITENQILKIQKEIQDEKRIQNQNFQNTDIFYIGIVGFHHKLGSVIEFIYPNNLKENSSDEEFKKIQEQLTIYCMPDAVHNQNEDFIYFNMEANIKNTQMILFGVSYFKQVKITEKMKAKDPQLTRSHMQKSLFVLTGVPLQAYIISRLQPTMKAYFQQEEMDDFELLQQAHANISQNLKNFNSIGNNEIYLGIKLKALVYFFQEKTFQLLKALLLEKKIIVYSQNSSSCSNFINTLISLIPGLSYFQFFSDCLNIDIQGLREYGLPLRIFNEIDRPLEPYYTIQKLDCMDYYKSYLIGTTSQLIKQHKITRADLLVDLDMNQIVFLNNESKSQLQVSFEEKNLIDNIIKQVNLHIDDDNQKDWKNIEFTNSNDTSFLGSNDWIRQQFNKYIIDFLCEVELFKIRYDNVNKEIDKIYKNNSVFIFYHFLIVFLFKKKACKN</sequence>
<dbReference type="InterPro" id="IPR051731">
    <property type="entry name" value="DENND11/AVL9_GEFs"/>
</dbReference>
<evidence type="ECO:0000313" key="3">
    <source>
        <dbReference type="EMBL" id="EGR30807.1"/>
    </source>
</evidence>
<dbReference type="PANTHER" id="PTHR31017">
    <property type="entry name" value="LATE SECRETORY PATHWAY PROTEIN AVL9-RELATED"/>
    <property type="match status" value="1"/>
</dbReference>
<proteinExistence type="inferred from homology"/>
<evidence type="ECO:0000259" key="2">
    <source>
        <dbReference type="PROSITE" id="PS50211"/>
    </source>
</evidence>
<dbReference type="Gene3D" id="3.40.50.11500">
    <property type="match status" value="1"/>
</dbReference>
<dbReference type="AlphaFoldDB" id="G0QVF0"/>
<gene>
    <name evidence="3" type="ORF">IMG5_123210</name>
</gene>
<evidence type="ECO:0000313" key="4">
    <source>
        <dbReference type="Proteomes" id="UP000008983"/>
    </source>
</evidence>
<evidence type="ECO:0000256" key="1">
    <source>
        <dbReference type="ARBA" id="ARBA00038178"/>
    </source>
</evidence>
<feature type="domain" description="UDENN" evidence="2">
    <location>
        <begin position="89"/>
        <end position="499"/>
    </location>
</feature>
<dbReference type="OrthoDB" id="26278at2759"/>
<reference evidence="3 4" key="1">
    <citation type="submission" date="2011-07" db="EMBL/GenBank/DDBJ databases">
        <authorList>
            <person name="Coyne R."/>
            <person name="Brami D."/>
            <person name="Johnson J."/>
            <person name="Hostetler J."/>
            <person name="Hannick L."/>
            <person name="Clark T."/>
            <person name="Cassidy-Hanley D."/>
            <person name="Inman J."/>
        </authorList>
    </citation>
    <scope>NUCLEOTIDE SEQUENCE [LARGE SCALE GENOMIC DNA]</scope>
    <source>
        <strain evidence="3 4">G5</strain>
    </source>
</reference>
<dbReference type="InterPro" id="IPR018307">
    <property type="entry name" value="ABL9/DENND6_dom"/>
</dbReference>
<dbReference type="InterPro" id="IPR037516">
    <property type="entry name" value="Tripartite_DENN"/>
</dbReference>
<dbReference type="InterPro" id="IPR043153">
    <property type="entry name" value="DENN_C"/>
</dbReference>
<dbReference type="Pfam" id="PF09794">
    <property type="entry name" value="Avl9"/>
    <property type="match status" value="2"/>
</dbReference>
<dbReference type="OMA" id="FEHRIGN"/>
<dbReference type="GO" id="GO:0005737">
    <property type="term" value="C:cytoplasm"/>
    <property type="evidence" value="ECO:0007669"/>
    <property type="project" value="TreeGrafter"/>
</dbReference>
<organism evidence="3 4">
    <name type="scientific">Ichthyophthirius multifiliis</name>
    <name type="common">White spot disease agent</name>
    <name type="synonym">Ich</name>
    <dbReference type="NCBI Taxonomy" id="5932"/>
    <lineage>
        <taxon>Eukaryota</taxon>
        <taxon>Sar</taxon>
        <taxon>Alveolata</taxon>
        <taxon>Ciliophora</taxon>
        <taxon>Intramacronucleata</taxon>
        <taxon>Oligohymenophorea</taxon>
        <taxon>Hymenostomatida</taxon>
        <taxon>Ophryoglenina</taxon>
        <taxon>Ichthyophthirius</taxon>
    </lineage>
</organism>
<keyword evidence="4" id="KW-1185">Reference proteome</keyword>